<keyword evidence="2" id="KW-1185">Reference proteome</keyword>
<accession>A0ABV2KC63</accession>
<sequence length="369" mass="42131">MGFFTNLFKKQDDSEIVNEIEKRYIFVQLDLEHYSEPFFARDLVNMSSPDLKQLEYRRFHKSIAAGVSLIPHLKADTSIELFILSDYFDVEEIIKAGIAVKHVQSSVDRIMMEAIIWKGNGQVETIPFLLNLRLEDESSRLAAALISVQKEIPFYFGQIVNEVFTIEKQLLVNMPEAVQEDMQNTFAELYSDEPSKFGPFVGLESVSDREMTTGGWVMHFDNEKLKEEESDLSLMKIKILSSAFDKISRLGVKGRFTGWIAENVADSIGTGSYGETTTLIFTSSEPMHGNEKLHSEIMKYMKSLKGFIREEGGYPLKYEGLPVLRQNGGGYGFVAIDEVFFTKADELYRKMTNKEINLYYKLLKLNATD</sequence>
<name>A0ABV2KC63_SPOPS</name>
<protein>
    <submittedName>
        <fullName evidence="1">Uncharacterized protein</fullName>
    </submittedName>
</protein>
<evidence type="ECO:0000313" key="2">
    <source>
        <dbReference type="Proteomes" id="UP001549104"/>
    </source>
</evidence>
<reference evidence="1 2" key="1">
    <citation type="submission" date="2024-06" db="EMBL/GenBank/DDBJ databases">
        <title>Sorghum-associated microbial communities from plants grown in Nebraska, USA.</title>
        <authorList>
            <person name="Schachtman D."/>
        </authorList>
    </citation>
    <scope>NUCLEOTIDE SEQUENCE [LARGE SCALE GENOMIC DNA]</scope>
    <source>
        <strain evidence="1 2">1288</strain>
    </source>
</reference>
<evidence type="ECO:0000313" key="1">
    <source>
        <dbReference type="EMBL" id="MET3658666.1"/>
    </source>
</evidence>
<dbReference type="RefSeq" id="WP_354314356.1">
    <property type="nucleotide sequence ID" value="NZ_JBEPME010000006.1"/>
</dbReference>
<proteinExistence type="predicted"/>
<organism evidence="1 2">
    <name type="scientific">Sporosarcina psychrophila</name>
    <name type="common">Bacillus psychrophilus</name>
    <dbReference type="NCBI Taxonomy" id="1476"/>
    <lineage>
        <taxon>Bacteria</taxon>
        <taxon>Bacillati</taxon>
        <taxon>Bacillota</taxon>
        <taxon>Bacilli</taxon>
        <taxon>Bacillales</taxon>
        <taxon>Caryophanaceae</taxon>
        <taxon>Sporosarcina</taxon>
    </lineage>
</organism>
<gene>
    <name evidence="1" type="ORF">ABIC55_003784</name>
</gene>
<dbReference type="Proteomes" id="UP001549104">
    <property type="component" value="Unassembled WGS sequence"/>
</dbReference>
<dbReference type="EMBL" id="JBEPME010000006">
    <property type="protein sequence ID" value="MET3658666.1"/>
    <property type="molecule type" value="Genomic_DNA"/>
</dbReference>
<comment type="caution">
    <text evidence="1">The sequence shown here is derived from an EMBL/GenBank/DDBJ whole genome shotgun (WGS) entry which is preliminary data.</text>
</comment>